<dbReference type="NCBIfam" id="TIGR01727">
    <property type="entry name" value="oligo_HPY"/>
    <property type="match status" value="2"/>
</dbReference>
<feature type="domain" description="ABC transporter" evidence="9">
    <location>
        <begin position="537"/>
        <end position="779"/>
    </location>
</feature>
<evidence type="ECO:0000256" key="6">
    <source>
        <dbReference type="ARBA" id="ARBA00022989"/>
    </source>
</evidence>
<dbReference type="EMBL" id="JAAAIN010000002">
    <property type="protein sequence ID" value="KAG0323441.1"/>
    <property type="molecule type" value="Genomic_DNA"/>
</dbReference>
<dbReference type="PROSITE" id="PS50928">
    <property type="entry name" value="ABC_TM1"/>
    <property type="match status" value="1"/>
</dbReference>
<dbReference type="GO" id="GO:0005886">
    <property type="term" value="C:plasma membrane"/>
    <property type="evidence" value="ECO:0007669"/>
    <property type="project" value="UniProtKB-SubCell"/>
</dbReference>
<dbReference type="PROSITE" id="PS00211">
    <property type="entry name" value="ABC_TRANSPORTER_1"/>
    <property type="match status" value="1"/>
</dbReference>
<evidence type="ECO:0000256" key="4">
    <source>
        <dbReference type="ARBA" id="ARBA00022741"/>
    </source>
</evidence>
<keyword evidence="5" id="KW-0067">ATP-binding</keyword>
<dbReference type="InterPro" id="IPR017871">
    <property type="entry name" value="ABC_transporter-like_CS"/>
</dbReference>
<dbReference type="InterPro" id="IPR003593">
    <property type="entry name" value="AAA+_ATPase"/>
</dbReference>
<name>A0A9P6RRU6_9FUNG</name>
<evidence type="ECO:0000259" key="10">
    <source>
        <dbReference type="PROSITE" id="PS50928"/>
    </source>
</evidence>
<organism evidence="11 12">
    <name type="scientific">Linnemannia gamsii</name>
    <dbReference type="NCBI Taxonomy" id="64522"/>
    <lineage>
        <taxon>Eukaryota</taxon>
        <taxon>Fungi</taxon>
        <taxon>Fungi incertae sedis</taxon>
        <taxon>Mucoromycota</taxon>
        <taxon>Mortierellomycotina</taxon>
        <taxon>Mortierellomycetes</taxon>
        <taxon>Mortierellales</taxon>
        <taxon>Mortierellaceae</taxon>
        <taxon>Linnemannia</taxon>
    </lineage>
</organism>
<evidence type="ECO:0000259" key="9">
    <source>
        <dbReference type="PROSITE" id="PS50893"/>
    </source>
</evidence>
<dbReference type="SMART" id="SM00382">
    <property type="entry name" value="AAA"/>
    <property type="match status" value="2"/>
</dbReference>
<evidence type="ECO:0000256" key="8">
    <source>
        <dbReference type="SAM" id="Phobius"/>
    </source>
</evidence>
<evidence type="ECO:0000256" key="7">
    <source>
        <dbReference type="ARBA" id="ARBA00023136"/>
    </source>
</evidence>
<dbReference type="NCBIfam" id="NF007739">
    <property type="entry name" value="PRK10419.1"/>
    <property type="match status" value="2"/>
</dbReference>
<feature type="transmembrane region" description="Helical" evidence="8">
    <location>
        <begin position="125"/>
        <end position="145"/>
    </location>
</feature>
<dbReference type="Pfam" id="PF00528">
    <property type="entry name" value="BPD_transp_1"/>
    <property type="match status" value="1"/>
</dbReference>
<sequence>MNQSNLAEFWTHFRTHRGAVLAGGLLIVFMLAAIFAPVLAPYDPIEQYRDAIRVPPVWQEGGSWRFLLGTDQAGRDMLSRLMHGARLSFWIGSISVLLALSLGTVLGLCAAFFQRWLDVPIMRLIDVLLALPALLLAVAVVAVLGPGLTNTMYAIAIVTLPGYVRLTRASALAELSKEYVTASRVAGAGTLRLMFLQVLPNCAAPLIQNLLTIRQLSVNFGGPPVVDHIDLEIAPGEVVGIVGESGCGKSITMLALMGLIDAPGQVRADEISFDGKDLLNASPRARRKIIGKDISMVFQDPLASLNPSYTVGAQIKEVLWQHENLRGAVLQRRTLELLDQVGISDAKNRMDAFPHQLSGGMNQRVMIAMAIACNPKLLIADEPTTALDVTIQAQIMQLLVDLQKERCMALVLISHDLAVVSQVARRVAVMYAGQIVETNHVPNIFERPHHPYTEALLTAIPEHNRGAQRLVALSGVVPGQHDRPPGCLFEPRCKYRIEACQQTRPPLAPIAAGAHAGSFSLYIMNAPDTVLVADRLTKHYSVRRGFFGHSQVKALNQVSFSLARGKTLAVVGESGCGKSTLARQITMVEEPTSGTLLINGHDVATADRTTRTALRRCVQMVFQHPFASLNPRKTVAATLAEPLIINTDFDRATRFTRIQEMMATVGLRPEHMRRYPHMFSGGQQQRIAIARAMILEPQIVVADEPVSALDVSIQAQILNLFMDLQDRFGISYVFISHDLSVVEHIAHDVMVMYLGGIVEVGDKATLFARARHPYTRALMSATPAIRSAERRIQIRLEGELPSPLNPPPAAHSYYSLAAKTLLRVLRGRFSGIIMLRPSALIMVSDIGLNLNAATIFGHAL</sequence>
<keyword evidence="6 8" id="KW-1133">Transmembrane helix</keyword>
<dbReference type="PANTHER" id="PTHR43776:SF6">
    <property type="entry name" value="DIPEPTIDE TRANSPORT ATP-BINDING PROTEIN DPPF"/>
    <property type="match status" value="1"/>
</dbReference>
<keyword evidence="2" id="KW-0813">Transport</keyword>
<dbReference type="InterPro" id="IPR000515">
    <property type="entry name" value="MetI-like"/>
</dbReference>
<dbReference type="InterPro" id="IPR035906">
    <property type="entry name" value="MetI-like_sf"/>
</dbReference>
<keyword evidence="7 8" id="KW-0472">Membrane</keyword>
<dbReference type="PROSITE" id="PS50893">
    <property type="entry name" value="ABC_TRANSPORTER_2"/>
    <property type="match status" value="2"/>
</dbReference>
<dbReference type="Pfam" id="PF12911">
    <property type="entry name" value="OppC_N"/>
    <property type="match status" value="1"/>
</dbReference>
<feature type="domain" description="ABC transmembrane type-1" evidence="10">
    <location>
        <begin position="85"/>
        <end position="272"/>
    </location>
</feature>
<dbReference type="GO" id="GO:0055085">
    <property type="term" value="P:transmembrane transport"/>
    <property type="evidence" value="ECO:0007669"/>
    <property type="project" value="InterPro"/>
</dbReference>
<dbReference type="Proteomes" id="UP000823405">
    <property type="component" value="Unassembled WGS sequence"/>
</dbReference>
<reference evidence="11" key="1">
    <citation type="journal article" date="2020" name="Fungal Divers.">
        <title>Resolving the Mortierellaceae phylogeny through synthesis of multi-gene phylogenetics and phylogenomics.</title>
        <authorList>
            <person name="Vandepol N."/>
            <person name="Liber J."/>
            <person name="Desiro A."/>
            <person name="Na H."/>
            <person name="Kennedy M."/>
            <person name="Barry K."/>
            <person name="Grigoriev I.V."/>
            <person name="Miller A.N."/>
            <person name="O'Donnell K."/>
            <person name="Stajich J.E."/>
            <person name="Bonito G."/>
        </authorList>
    </citation>
    <scope>NUCLEOTIDE SEQUENCE</scope>
    <source>
        <strain evidence="11">NVP60</strain>
    </source>
</reference>
<comment type="caution">
    <text evidence="11">The sequence shown here is derived from an EMBL/GenBank/DDBJ whole genome shotgun (WGS) entry which is preliminary data.</text>
</comment>
<dbReference type="GO" id="GO:0005524">
    <property type="term" value="F:ATP binding"/>
    <property type="evidence" value="ECO:0007669"/>
    <property type="project" value="UniProtKB-KW"/>
</dbReference>
<dbReference type="Gene3D" id="3.40.50.300">
    <property type="entry name" value="P-loop containing nucleotide triphosphate hydrolases"/>
    <property type="match status" value="2"/>
</dbReference>
<feature type="transmembrane region" description="Helical" evidence="8">
    <location>
        <begin position="87"/>
        <end position="113"/>
    </location>
</feature>
<dbReference type="InterPro" id="IPR025966">
    <property type="entry name" value="OppC_N"/>
</dbReference>
<dbReference type="FunFam" id="3.40.50.300:FF:000016">
    <property type="entry name" value="Oligopeptide ABC transporter ATP-binding component"/>
    <property type="match status" value="2"/>
</dbReference>
<accession>A0A9P6RRU6</accession>
<evidence type="ECO:0000256" key="1">
    <source>
        <dbReference type="ARBA" id="ARBA00004141"/>
    </source>
</evidence>
<dbReference type="InterPro" id="IPR003439">
    <property type="entry name" value="ABC_transporter-like_ATP-bd"/>
</dbReference>
<dbReference type="OrthoDB" id="6512918at2759"/>
<gene>
    <name evidence="11" type="ORF">BGZ97_004071</name>
</gene>
<keyword evidence="3 8" id="KW-0812">Transmembrane</keyword>
<feature type="transmembrane region" description="Helical" evidence="8">
    <location>
        <begin position="20"/>
        <end position="40"/>
    </location>
</feature>
<dbReference type="GO" id="GO:0015833">
    <property type="term" value="P:peptide transport"/>
    <property type="evidence" value="ECO:0007669"/>
    <property type="project" value="InterPro"/>
</dbReference>
<evidence type="ECO:0000256" key="2">
    <source>
        <dbReference type="ARBA" id="ARBA00022448"/>
    </source>
</evidence>
<dbReference type="CDD" id="cd03257">
    <property type="entry name" value="ABC_NikE_OppD_transporters"/>
    <property type="match status" value="2"/>
</dbReference>
<feature type="domain" description="ABC transporter" evidence="9">
    <location>
        <begin position="211"/>
        <end position="457"/>
    </location>
</feature>
<evidence type="ECO:0000256" key="3">
    <source>
        <dbReference type="ARBA" id="ARBA00022692"/>
    </source>
</evidence>
<dbReference type="SUPFAM" id="SSF52540">
    <property type="entry name" value="P-loop containing nucleoside triphosphate hydrolases"/>
    <property type="match status" value="2"/>
</dbReference>
<dbReference type="AlphaFoldDB" id="A0A9P6RRU6"/>
<dbReference type="InterPro" id="IPR027417">
    <property type="entry name" value="P-loop_NTPase"/>
</dbReference>
<protein>
    <submittedName>
        <fullName evidence="11">Uncharacterized protein</fullName>
    </submittedName>
</protein>
<dbReference type="GO" id="GO:0016887">
    <property type="term" value="F:ATP hydrolysis activity"/>
    <property type="evidence" value="ECO:0007669"/>
    <property type="project" value="InterPro"/>
</dbReference>
<evidence type="ECO:0000313" key="12">
    <source>
        <dbReference type="Proteomes" id="UP000823405"/>
    </source>
</evidence>
<dbReference type="SUPFAM" id="SSF161098">
    <property type="entry name" value="MetI-like"/>
    <property type="match status" value="1"/>
</dbReference>
<comment type="subcellular location">
    <subcellularLocation>
        <location evidence="1">Membrane</location>
        <topology evidence="1">Multi-pass membrane protein</topology>
    </subcellularLocation>
</comment>
<proteinExistence type="predicted"/>
<keyword evidence="12" id="KW-1185">Reference proteome</keyword>
<keyword evidence="4" id="KW-0547">Nucleotide-binding</keyword>
<dbReference type="CDD" id="cd06261">
    <property type="entry name" value="TM_PBP2"/>
    <property type="match status" value="1"/>
</dbReference>
<dbReference type="InterPro" id="IPR013563">
    <property type="entry name" value="Oligopep_ABC_C"/>
</dbReference>
<dbReference type="PANTHER" id="PTHR43776">
    <property type="entry name" value="TRANSPORT ATP-BINDING PROTEIN"/>
    <property type="match status" value="1"/>
</dbReference>
<dbReference type="Pfam" id="PF08352">
    <property type="entry name" value="oligo_HPY"/>
    <property type="match status" value="2"/>
</dbReference>
<dbReference type="InterPro" id="IPR050319">
    <property type="entry name" value="ABC_transp_ATP-bind"/>
</dbReference>
<evidence type="ECO:0000256" key="5">
    <source>
        <dbReference type="ARBA" id="ARBA00022840"/>
    </source>
</evidence>
<dbReference type="Pfam" id="PF00005">
    <property type="entry name" value="ABC_tran"/>
    <property type="match status" value="2"/>
</dbReference>
<evidence type="ECO:0000313" key="11">
    <source>
        <dbReference type="EMBL" id="KAG0323441.1"/>
    </source>
</evidence>
<dbReference type="NCBIfam" id="NF008453">
    <property type="entry name" value="PRK11308.1"/>
    <property type="match status" value="2"/>
</dbReference>